<evidence type="ECO:0000256" key="4">
    <source>
        <dbReference type="SAM" id="MobiDB-lite"/>
    </source>
</evidence>
<dbReference type="PROSITE" id="PS50830">
    <property type="entry name" value="TNASE_3"/>
    <property type="match status" value="1"/>
</dbReference>
<evidence type="ECO:0000313" key="8">
    <source>
        <dbReference type="Proteomes" id="UP001222118"/>
    </source>
</evidence>
<evidence type="ECO:0000313" key="7">
    <source>
        <dbReference type="EMBL" id="WDR04672.1"/>
    </source>
</evidence>
<evidence type="ECO:0000256" key="1">
    <source>
        <dbReference type="ARBA" id="ARBA00022722"/>
    </source>
</evidence>
<feature type="compositionally biased region" description="Basic residues" evidence="4">
    <location>
        <begin position="213"/>
        <end position="222"/>
    </location>
</feature>
<dbReference type="EMBL" id="CP118247">
    <property type="protein sequence ID" value="WDR04672.1"/>
    <property type="molecule type" value="Genomic_DNA"/>
</dbReference>
<feature type="chain" id="PRO_5047470299" evidence="5">
    <location>
        <begin position="23"/>
        <end position="222"/>
    </location>
</feature>
<keyword evidence="1" id="KW-0540">Nuclease</keyword>
<keyword evidence="2" id="KW-0255">Endonuclease</keyword>
<feature type="signal peptide" evidence="5">
    <location>
        <begin position="1"/>
        <end position="22"/>
    </location>
</feature>
<dbReference type="PANTHER" id="PTHR12302:SF3">
    <property type="entry name" value="SERINE_THREONINE-PROTEIN KINASE 31"/>
    <property type="match status" value="1"/>
</dbReference>
<evidence type="ECO:0000256" key="2">
    <source>
        <dbReference type="ARBA" id="ARBA00022759"/>
    </source>
</evidence>
<dbReference type="SMART" id="SM00318">
    <property type="entry name" value="SNc"/>
    <property type="match status" value="1"/>
</dbReference>
<reference evidence="7 8" key="1">
    <citation type="submission" date="2023-02" db="EMBL/GenBank/DDBJ databases">
        <title>Devosia chondri sp. nov., isolated from the phycosphere of marine algae.</title>
        <authorList>
            <person name="Kim J.M."/>
            <person name="Lee J.K."/>
            <person name="Choi B.J."/>
            <person name="Bayburt H."/>
            <person name="Jeon C.O."/>
        </authorList>
    </citation>
    <scope>NUCLEOTIDE SEQUENCE [LARGE SCALE GENOMIC DNA]</scope>
    <source>
        <strain evidence="7 8">G2-5</strain>
    </source>
</reference>
<dbReference type="PANTHER" id="PTHR12302">
    <property type="entry name" value="EBNA2 BINDING PROTEIN P100"/>
    <property type="match status" value="1"/>
</dbReference>
<name>A0ABY7YU02_9HYPH</name>
<keyword evidence="8" id="KW-1185">Reference proteome</keyword>
<evidence type="ECO:0000256" key="5">
    <source>
        <dbReference type="SAM" id="SignalP"/>
    </source>
</evidence>
<dbReference type="Proteomes" id="UP001222118">
    <property type="component" value="Chromosome"/>
</dbReference>
<accession>A0ABY7YU02</accession>
<dbReference type="RefSeq" id="WP_282210193.1">
    <property type="nucleotide sequence ID" value="NZ_CP118247.1"/>
</dbReference>
<protein>
    <submittedName>
        <fullName evidence="7">Thermonuclease family protein</fullName>
    </submittedName>
</protein>
<feature type="domain" description="TNase-like" evidence="6">
    <location>
        <begin position="30"/>
        <end position="157"/>
    </location>
</feature>
<organism evidence="7 8">
    <name type="scientific">Devosia rhodophyticola</name>
    <dbReference type="NCBI Taxonomy" id="3026423"/>
    <lineage>
        <taxon>Bacteria</taxon>
        <taxon>Pseudomonadati</taxon>
        <taxon>Pseudomonadota</taxon>
        <taxon>Alphaproteobacteria</taxon>
        <taxon>Hyphomicrobiales</taxon>
        <taxon>Devosiaceae</taxon>
        <taxon>Devosia</taxon>
    </lineage>
</organism>
<evidence type="ECO:0000256" key="3">
    <source>
        <dbReference type="ARBA" id="ARBA00022801"/>
    </source>
</evidence>
<proteinExistence type="predicted"/>
<dbReference type="Gene3D" id="2.40.50.90">
    <property type="match status" value="1"/>
</dbReference>
<dbReference type="InterPro" id="IPR035437">
    <property type="entry name" value="SNase_OB-fold_sf"/>
</dbReference>
<sequence>MLKSTIASIAAVAAFSASLVDAQACAQLRPGPVGTVVQVTDGDTIVLDSGLVVRMIGTQAPKLPLGREGFEVWPKAEESKVALEKLALHQQVRLEYGGAQVDRYDRALAHVYIKTETGDVWAQEAMVEQGLARVYSFADNRRCLDQLYAAEGARARQGLAFGATHITAFDWPSIQTRFWSALAIMNWSKAGCCWPTKRAGGSISTSGGGGRKISPRSSKRRR</sequence>
<dbReference type="InterPro" id="IPR016071">
    <property type="entry name" value="Staphylococal_nuclease_OB-fold"/>
</dbReference>
<dbReference type="SUPFAM" id="SSF50199">
    <property type="entry name" value="Staphylococcal nuclease"/>
    <property type="match status" value="1"/>
</dbReference>
<dbReference type="Pfam" id="PF00565">
    <property type="entry name" value="SNase"/>
    <property type="match status" value="1"/>
</dbReference>
<keyword evidence="5" id="KW-0732">Signal</keyword>
<gene>
    <name evidence="7" type="ORF">PSQ90_10080</name>
</gene>
<keyword evidence="3" id="KW-0378">Hydrolase</keyword>
<feature type="region of interest" description="Disordered" evidence="4">
    <location>
        <begin position="199"/>
        <end position="222"/>
    </location>
</feature>
<evidence type="ECO:0000259" key="6">
    <source>
        <dbReference type="PROSITE" id="PS50830"/>
    </source>
</evidence>